<feature type="chain" id="PRO_5018280063" evidence="1">
    <location>
        <begin position="39"/>
        <end position="1106"/>
    </location>
</feature>
<dbReference type="Proteomes" id="UP000271937">
    <property type="component" value="Unassembled WGS sequence"/>
</dbReference>
<proteinExistence type="predicted"/>
<name>A0A3P3WGI5_9FLAO</name>
<keyword evidence="1" id="KW-0732">Signal</keyword>
<dbReference type="AlphaFoldDB" id="A0A3P3WGI5"/>
<accession>A0A3P3WGI5</accession>
<dbReference type="EMBL" id="RQVR01000003">
    <property type="protein sequence ID" value="RRJ93558.1"/>
    <property type="molecule type" value="Genomic_DNA"/>
</dbReference>
<dbReference type="NCBIfam" id="TIGR04131">
    <property type="entry name" value="Bac_Flav_CTERM"/>
    <property type="match status" value="1"/>
</dbReference>
<feature type="signal peptide" evidence="1">
    <location>
        <begin position="1"/>
        <end position="38"/>
    </location>
</feature>
<evidence type="ECO:0000313" key="2">
    <source>
        <dbReference type="EMBL" id="RRJ93558.1"/>
    </source>
</evidence>
<evidence type="ECO:0000256" key="1">
    <source>
        <dbReference type="SAM" id="SignalP"/>
    </source>
</evidence>
<keyword evidence="3" id="KW-1185">Reference proteome</keyword>
<organism evidence="2 3">
    <name type="scientific">Flavobacterium macacae</name>
    <dbReference type="NCBI Taxonomy" id="2488993"/>
    <lineage>
        <taxon>Bacteria</taxon>
        <taxon>Pseudomonadati</taxon>
        <taxon>Bacteroidota</taxon>
        <taxon>Flavobacteriia</taxon>
        <taxon>Flavobacteriales</taxon>
        <taxon>Flavobacteriaceae</taxon>
        <taxon>Flavobacterium</taxon>
    </lineage>
</organism>
<gene>
    <name evidence="2" type="ORF">EG849_04400</name>
</gene>
<dbReference type="InterPro" id="IPR026341">
    <property type="entry name" value="T9SS_type_B"/>
</dbReference>
<dbReference type="OrthoDB" id="601690at2"/>
<evidence type="ECO:0000313" key="3">
    <source>
        <dbReference type="Proteomes" id="UP000271937"/>
    </source>
</evidence>
<dbReference type="RefSeq" id="WP_125011875.1">
    <property type="nucleotide sequence ID" value="NZ_RQVR01000003.1"/>
</dbReference>
<protein>
    <submittedName>
        <fullName evidence="2">Gliding motility-associated C-terminal domain-containing protein</fullName>
    </submittedName>
</protein>
<sequence length="1106" mass="122785">MKKKLHNTNFKEYKSSIFIGAKLFLLLLICLFSLQANAQLSEFTLQITKTDETCPGNGTLNFITTNTTPGATLNYRVYKLPNLVNEIASISASFIGGLSNGTYQIVATQTLSPDFNTQTQEITISNALVPFDISLSSTNAICGNDATITANITSGTAVSYEIISGPVTRPIQTSNVFTALPAGTYQVRVYDNCGEALVETRAVFTTTPEMTIRPIMFPDIELPGCNLITVLHEIHSNNSSIHYPIQYEFTIYPPDNSAPVIIPGVLTSGDPQLWAIYEIIPFYHDQIYSYDLKVTDYCGLIYNVNNNIINQKINLLIAPREADCNNYFLDVQLTKYRGPTTITFTQSPPGFDPIVYNPLFTGILTSSEITFGDETNYVPMGDYTIEITDACGRTTSQSITIEYVELQPTINATQTGGCASTTGNIKIKLPNREFTTATIISAPIEYTGALPQNIANFIVPNDGLQFNNVPAGTYIFILYDTCGYEYTVEATIVNSTNNEVGFNSRPDCEIGKGGVRIRAAANGLVSVIITTAPAGFSQTLPFDVSAEIGTNGNFTMNNFIPGNYTFNTINGCGSAKTLFITVTGYSVTTDEFELFQHCGSFDFFFNHISNSLAGQSFWLQKLDPFTNTWGHPQTNVVYTENTLPNPENSLPLTNNTTLYNLTYTGTFRILKRFETFDNGSTSELKNCLITLKEFDYLGILKIDGLESLTCNGEISDVRVLIDGVPPFAFKIIEKNGQPFFIYNGNSPIFTNLDPAVYKFEVSDGCGVIRTYEFDVALLPPPVFANQLNNFVVCDDSSDDGIENFTLSTLNSQILGNQSPTTYSVSYYETASDANSEINALPEYYSSGNQQIFARVNHPTNLDCFAITDFNLEVKEYPLLNLDRNFSFCDNSNITITADPGYNSYVWSDGQIGKTATFEQPGIYTLTFTKEYENTLCTAKHQIEIKQSNAPKINQITVTDWTDSNNTISVFLENGIGDYEYSIDNVNFQSENTFYGLQTGSYTVFVKDKNGCGPDAEEAVFLLTYPKFFTPNADGYNDFWRIKFSMMEPNMIVYIFDRYGKLITGFGAKDPGWDGTLNGYALPSTDYWFLVKRENGKEHRGHFAMKR</sequence>
<dbReference type="Pfam" id="PF13585">
    <property type="entry name" value="CHU_C"/>
    <property type="match status" value="1"/>
</dbReference>
<comment type="caution">
    <text evidence="2">The sequence shown here is derived from an EMBL/GenBank/DDBJ whole genome shotgun (WGS) entry which is preliminary data.</text>
</comment>
<reference evidence="2 3" key="1">
    <citation type="submission" date="2018-11" db="EMBL/GenBank/DDBJ databases">
        <title>Flavobacterium sp. nov., YIM 102600 draft genome.</title>
        <authorList>
            <person name="Li G."/>
            <person name="Jiang Y."/>
        </authorList>
    </citation>
    <scope>NUCLEOTIDE SEQUENCE [LARGE SCALE GENOMIC DNA]</scope>
    <source>
        <strain evidence="2 3">YIM 102600</strain>
    </source>
</reference>